<sequence length="462" mass="54005">MSYIEDCLKHTIAPLCRHENYKHLQLFLIGITSSDCVLTLFITNKKFLSKELLEKFYNRFFRLWIGYDNKKRKYVKKYFKRMVMTKGFFIFLVYIYLLFRLNKVIKMISIYDLKKLTWDILEYKLRDYPIDRFNKLLDCPSYIDYNDLHLFVTDKNLIIPIPNHCIVPCMKIFSLKDYDSSEPVLFDVKTLNNKINGFTRNMGEIPSGNFMFAMARALIENFCFTKDRFLIPIPKNALAPLHKDDDNNMPKIINFALANVLKNCLVTSLLELPVYCFCKTKCTRYEKEDSLTAVLCMSCGYCLNLGKERLQNSQGFSLSSMFYFRDKQEKGLLYSMHTDMVYCSLCGSKRLYMEKIYDIKCSLINDVNIKSVLWKAVIGTNTAYTIFNESLKFDVIVPCSSRSCFSTVKISNVNYKKLLRLVTHSADFQCQDCFLNFKETCLDNGEEICVGCLIASKAKCHR</sequence>
<dbReference type="EMBL" id="KY355735">
    <property type="protein sequence ID" value="APZ76260.1"/>
    <property type="molecule type" value="Genomic_DNA"/>
</dbReference>
<dbReference type="OrthoDB" id="2844at10239"/>
<dbReference type="Pfam" id="PF03117">
    <property type="entry name" value="Herpes_UL49_1"/>
    <property type="match status" value="1"/>
</dbReference>
<keyword evidence="3" id="KW-1185">Reference proteome</keyword>
<feature type="transmembrane region" description="Helical" evidence="1">
    <location>
        <begin position="78"/>
        <end position="99"/>
    </location>
</feature>
<keyword evidence="1" id="KW-0472">Membrane</keyword>
<evidence type="ECO:0000313" key="2">
    <source>
        <dbReference type="EMBL" id="APZ76260.1"/>
    </source>
</evidence>
<evidence type="ECO:0000313" key="3">
    <source>
        <dbReference type="Proteomes" id="UP000202182"/>
    </source>
</evidence>
<gene>
    <name evidence="2" type="primary">ORF45</name>
    <name evidence="2" type="ORF">MRV_0049</name>
</gene>
<accession>A0A1P8VIS8</accession>
<dbReference type="GO" id="GO:0019033">
    <property type="term" value="C:viral tegument"/>
    <property type="evidence" value="ECO:0007669"/>
    <property type="project" value="InterPro"/>
</dbReference>
<organism evidence="2">
    <name type="scientific">Murid betaherpesvirus 3</name>
    <dbReference type="NCBI Taxonomy" id="2560603"/>
    <lineage>
        <taxon>Viruses</taxon>
        <taxon>Duplodnaviria</taxon>
        <taxon>Heunggongvirae</taxon>
        <taxon>Peploviricota</taxon>
        <taxon>Herviviricetes</taxon>
        <taxon>Herpesvirales</taxon>
        <taxon>Orthoherpesviridae</taxon>
        <taxon>Betaherpesvirinae</taxon>
        <taxon>Roseolovirus</taxon>
        <taxon>Roseolovirus muridbeta3</taxon>
    </lineage>
</organism>
<reference evidence="2" key="1">
    <citation type="submission" date="2016-12" db="EMBL/GenBank/DDBJ databases">
        <title>A murine herpesvirus closely related to ubiquitous human herpesviruses causes T-cell depletion.</title>
        <authorList>
            <person name="Patel S.J."/>
            <person name="Zhao G."/>
            <person name="Penna V.R."/>
            <person name="Park E."/>
            <person name="Lauron E.J."/>
            <person name="Harvey I.B."/>
            <person name="Beatty W.L."/>
            <person name="Plougastel-Douglas B."/>
            <person name="Poursine-Laurent J."/>
            <person name="Fremont D.H."/>
            <person name="Wang D."/>
            <person name="Yokoyama W.M."/>
        </authorList>
    </citation>
    <scope>NUCLEOTIDE SEQUENCE [LARGE SCALE GENOMIC DNA]</scope>
    <source>
        <strain evidence="2">YOK1</strain>
    </source>
</reference>
<name>A0A1P8VIS8_9BETA</name>
<dbReference type="GO" id="GO:0016032">
    <property type="term" value="P:viral process"/>
    <property type="evidence" value="ECO:0007669"/>
    <property type="project" value="InterPro"/>
</dbReference>
<evidence type="ECO:0000256" key="1">
    <source>
        <dbReference type="SAM" id="Phobius"/>
    </source>
</evidence>
<dbReference type="KEGG" id="vg:30999386"/>
<dbReference type="Proteomes" id="UP000202182">
    <property type="component" value="Segment"/>
</dbReference>
<keyword evidence="1" id="KW-0812">Transmembrane</keyword>
<keyword evidence="1" id="KW-1133">Transmembrane helix</keyword>
<dbReference type="InterPro" id="IPR004339">
    <property type="entry name" value="UL49"/>
</dbReference>
<proteinExistence type="predicted"/>
<protein>
    <submittedName>
        <fullName evidence="2">Capsid protein</fullName>
    </submittedName>
</protein>